<dbReference type="GO" id="GO:0070555">
    <property type="term" value="P:response to interleukin-1"/>
    <property type="evidence" value="ECO:0007669"/>
    <property type="project" value="TreeGrafter"/>
</dbReference>
<feature type="compositionally biased region" description="Acidic residues" evidence="1">
    <location>
        <begin position="111"/>
        <end position="122"/>
    </location>
</feature>
<organism evidence="3 4">
    <name type="scientific">Lates calcarifer</name>
    <name type="common">Barramundi</name>
    <name type="synonym">Holocentrus calcarifer</name>
    <dbReference type="NCBI Taxonomy" id="8187"/>
    <lineage>
        <taxon>Eukaryota</taxon>
        <taxon>Metazoa</taxon>
        <taxon>Chordata</taxon>
        <taxon>Craniata</taxon>
        <taxon>Vertebrata</taxon>
        <taxon>Euteleostomi</taxon>
        <taxon>Actinopterygii</taxon>
        <taxon>Neopterygii</taxon>
        <taxon>Teleostei</taxon>
        <taxon>Neoteleostei</taxon>
        <taxon>Acanthomorphata</taxon>
        <taxon>Carangaria</taxon>
        <taxon>Carangaria incertae sedis</taxon>
        <taxon>Centropomidae</taxon>
        <taxon>Lates</taxon>
    </lineage>
</organism>
<reference evidence="4" key="1">
    <citation type="submission" date="2015-09" db="EMBL/GenBank/DDBJ databases">
        <authorList>
            <person name="Sai Rama Sridatta P."/>
        </authorList>
    </citation>
    <scope>NUCLEOTIDE SEQUENCE [LARGE SCALE GENOMIC DNA]</scope>
</reference>
<feature type="chain" id="PRO_5021265326" description="Tumor necrosis factor receptor superfamily, member 11a, NFKB activator" evidence="2">
    <location>
        <begin position="26"/>
        <end position="445"/>
    </location>
</feature>
<dbReference type="PANTHER" id="PTHR47134:SF1">
    <property type="entry name" value="TUMOR NECROSIS FACTOR RECEPTOR SUPERFAMILY MEMBER 11A"/>
    <property type="match status" value="1"/>
</dbReference>
<dbReference type="GO" id="GO:0005031">
    <property type="term" value="F:tumor necrosis factor receptor activity"/>
    <property type="evidence" value="ECO:0007669"/>
    <property type="project" value="TreeGrafter"/>
</dbReference>
<dbReference type="GO" id="GO:0072674">
    <property type="term" value="P:multinuclear osteoclast differentiation"/>
    <property type="evidence" value="ECO:0007669"/>
    <property type="project" value="TreeGrafter"/>
</dbReference>
<evidence type="ECO:0000256" key="2">
    <source>
        <dbReference type="SAM" id="SignalP"/>
    </source>
</evidence>
<evidence type="ECO:0008006" key="5">
    <source>
        <dbReference type="Google" id="ProtNLM"/>
    </source>
</evidence>
<dbReference type="GO" id="GO:0001503">
    <property type="term" value="P:ossification"/>
    <property type="evidence" value="ECO:0007669"/>
    <property type="project" value="TreeGrafter"/>
</dbReference>
<evidence type="ECO:0000313" key="3">
    <source>
        <dbReference type="Ensembl" id="ENSLCAP00010053230.1"/>
    </source>
</evidence>
<proteinExistence type="predicted"/>
<keyword evidence="2" id="KW-0732">Signal</keyword>
<dbReference type="GeneTree" id="ENSGT00940000174305"/>
<evidence type="ECO:0000313" key="4">
    <source>
        <dbReference type="Proteomes" id="UP000314980"/>
    </source>
</evidence>
<dbReference type="GO" id="GO:0009897">
    <property type="term" value="C:external side of plasma membrane"/>
    <property type="evidence" value="ECO:0007669"/>
    <property type="project" value="TreeGrafter"/>
</dbReference>
<dbReference type="Proteomes" id="UP000314980">
    <property type="component" value="Unassembled WGS sequence"/>
</dbReference>
<feature type="region of interest" description="Disordered" evidence="1">
    <location>
        <begin position="387"/>
        <end position="445"/>
    </location>
</feature>
<feature type="region of interest" description="Disordered" evidence="1">
    <location>
        <begin position="295"/>
        <end position="340"/>
    </location>
</feature>
<protein>
    <recommendedName>
        <fullName evidence="5">Tumor necrosis factor receptor superfamily, member 11a, NFKB activator</fullName>
    </recommendedName>
</protein>
<feature type="signal peptide" evidence="2">
    <location>
        <begin position="1"/>
        <end position="25"/>
    </location>
</feature>
<dbReference type="FunCoup" id="A0A4W6FRN4">
    <property type="interactions" value="911"/>
</dbReference>
<dbReference type="Ensembl" id="ENSLCAT00010054594.1">
    <property type="protein sequence ID" value="ENSLCAP00010053230.1"/>
    <property type="gene ID" value="ENSLCAG00010024753.1"/>
</dbReference>
<keyword evidence="4" id="KW-1185">Reference proteome</keyword>
<feature type="compositionally biased region" description="Polar residues" evidence="1">
    <location>
        <begin position="309"/>
        <end position="330"/>
    </location>
</feature>
<dbReference type="GO" id="GO:0019955">
    <property type="term" value="F:cytokine binding"/>
    <property type="evidence" value="ECO:0007669"/>
    <property type="project" value="TreeGrafter"/>
</dbReference>
<feature type="compositionally biased region" description="Basic and acidic residues" evidence="1">
    <location>
        <begin position="169"/>
        <end position="198"/>
    </location>
</feature>
<feature type="region of interest" description="Disordered" evidence="1">
    <location>
        <begin position="165"/>
        <end position="198"/>
    </location>
</feature>
<name>A0A4W6FRN4_LATCA</name>
<reference evidence="3" key="2">
    <citation type="submission" date="2025-08" db="UniProtKB">
        <authorList>
            <consortium name="Ensembl"/>
        </authorList>
    </citation>
    <scope>IDENTIFICATION</scope>
</reference>
<accession>A0A4W6FRN4</accession>
<sequence length="445" mass="47431">MSLRFLHSVLRYNMLFLCLVNLRSCVQNLKRTRIQQETLAPLYHSGGPKCTPCETTKLICQAPHSPTDEPPCTFPTSVPDVKVSLPFTGEMTEKDGNNRGTVIGDQSEASGEPEEVSEEEEVVSVSPLLAGSCVCVIPIREPLEVGENEDCSQAVNPGTPVTCSCGGLEGERDGDESGRGEKSESGGEDNGGKKGDENQEKMVLCKSETGAASLVSLSPPLLHTSSVVPRSSPLPELCLPLSQAQVTPEFKPYLTDRSLVKQEGLYRLASMDSTSTENSSTSVMTSVSPLMTSSSVGDLYLDKPPEASSPEQGQGLSWEDSSGNKLSSGESELECSPESLHSQLAEPTLTSGQVSGNHNTTFISSGQVMNFSGDVIVVYVSQTSVGSDGAGQDDAFGSPVQEEANETVPFFQSSLRSRGDSVSHITLQDETLPVQEVMEERPQGK</sequence>
<evidence type="ECO:0000256" key="1">
    <source>
        <dbReference type="SAM" id="MobiDB-lite"/>
    </source>
</evidence>
<dbReference type="STRING" id="8187.ENSLCAP00010053230"/>
<reference evidence="3" key="3">
    <citation type="submission" date="2025-09" db="UniProtKB">
        <authorList>
            <consortium name="Ensembl"/>
        </authorList>
    </citation>
    <scope>IDENTIFICATION</scope>
</reference>
<dbReference type="GO" id="GO:0045780">
    <property type="term" value="P:positive regulation of bone resorption"/>
    <property type="evidence" value="ECO:0007669"/>
    <property type="project" value="TreeGrafter"/>
</dbReference>
<dbReference type="AlphaFoldDB" id="A0A4W6FRN4"/>
<dbReference type="InterPro" id="IPR053075">
    <property type="entry name" value="TNFRSF11A"/>
</dbReference>
<dbReference type="InParanoid" id="A0A4W6FRN4"/>
<dbReference type="PANTHER" id="PTHR47134">
    <property type="entry name" value="TUMOR NECROSIS FACTOR RECEPTOR SUPERFAMILY MEMBER 11A"/>
    <property type="match status" value="1"/>
</dbReference>
<feature type="region of interest" description="Disordered" evidence="1">
    <location>
        <begin position="90"/>
        <end position="123"/>
    </location>
</feature>